<name>A0A430PXX2_SCHBO</name>
<evidence type="ECO:0000313" key="3">
    <source>
        <dbReference type="EMBL" id="RTG80313.1"/>
    </source>
</evidence>
<dbReference type="GO" id="GO:0004812">
    <property type="term" value="F:aminoacyl-tRNA ligase activity"/>
    <property type="evidence" value="ECO:0007669"/>
    <property type="project" value="UniProtKB-KW"/>
</dbReference>
<dbReference type="AlphaFoldDB" id="A0A430PXX2"/>
<dbReference type="InterPro" id="IPR040725">
    <property type="entry name" value="PheRS_DBD3"/>
</dbReference>
<proteinExistence type="predicted"/>
<dbReference type="Gene3D" id="3.30.1370.240">
    <property type="match status" value="1"/>
</dbReference>
<accession>A0A430PXX2</accession>
<sequence length="203" mass="22514">MDIQNLILLELTGGSYFKSDKLAEKLGVDHQVVVGGIKSLENYSGIIDCKDVVEVILQLTDEGDEILNSGSHEYRVYCAIPESGIPQSDILKMFPGAKIGISKALSSKWVSLVKNEAGVPYLYRLIPEVKDDVQHLLLDVKESKRPLSDNEKSQLKKRKLVTESKRTSYLVRKGPSFSTNIRSEETDLSSELLSRCGSSQAIL</sequence>
<dbReference type="Pfam" id="PF18552">
    <property type="entry name" value="PheRS_DBD1"/>
    <property type="match status" value="1"/>
</dbReference>
<protein>
    <submittedName>
        <fullName evidence="3">Phenylalanyl-tRNA synthetase alpha chain</fullName>
    </submittedName>
</protein>
<dbReference type="InterPro" id="IPR040724">
    <property type="entry name" value="PheRS_DBD1"/>
</dbReference>
<dbReference type="STRING" id="6184.A0A430PXX2"/>
<dbReference type="SUPFAM" id="SSF46785">
    <property type="entry name" value="Winged helix' DNA-binding domain"/>
    <property type="match status" value="1"/>
</dbReference>
<comment type="caution">
    <text evidence="3">The sequence shown here is derived from an EMBL/GenBank/DDBJ whole genome shotgun (WGS) entry which is preliminary data.</text>
</comment>
<keyword evidence="3" id="KW-0436">Ligase</keyword>
<feature type="domain" description="PheRS DNA binding" evidence="2">
    <location>
        <begin position="71"/>
        <end position="116"/>
    </location>
</feature>
<organism evidence="3 4">
    <name type="scientific">Schistosoma bovis</name>
    <name type="common">Blood fluke</name>
    <dbReference type="NCBI Taxonomy" id="6184"/>
    <lineage>
        <taxon>Eukaryota</taxon>
        <taxon>Metazoa</taxon>
        <taxon>Spiralia</taxon>
        <taxon>Lophotrochozoa</taxon>
        <taxon>Platyhelminthes</taxon>
        <taxon>Trematoda</taxon>
        <taxon>Digenea</taxon>
        <taxon>Strigeidida</taxon>
        <taxon>Schistosomatoidea</taxon>
        <taxon>Schistosomatidae</taxon>
        <taxon>Schistosoma</taxon>
    </lineage>
</organism>
<dbReference type="EMBL" id="QMKO01004268">
    <property type="protein sequence ID" value="RTG80313.1"/>
    <property type="molecule type" value="Genomic_DNA"/>
</dbReference>
<evidence type="ECO:0000259" key="2">
    <source>
        <dbReference type="Pfam" id="PF18553"/>
    </source>
</evidence>
<keyword evidence="3" id="KW-0030">Aminoacyl-tRNA synthetase</keyword>
<dbReference type="Gene3D" id="1.10.10.2320">
    <property type="match status" value="1"/>
</dbReference>
<dbReference type="Gene3D" id="1.10.10.2330">
    <property type="match status" value="1"/>
</dbReference>
<dbReference type="InterPro" id="IPR036390">
    <property type="entry name" value="WH_DNA-bd_sf"/>
</dbReference>
<dbReference type="Pfam" id="PF18553">
    <property type="entry name" value="PheRS_DBD3"/>
    <property type="match status" value="1"/>
</dbReference>
<keyword evidence="4" id="KW-1185">Reference proteome</keyword>
<evidence type="ECO:0000313" key="4">
    <source>
        <dbReference type="Proteomes" id="UP000290809"/>
    </source>
</evidence>
<evidence type="ECO:0000259" key="1">
    <source>
        <dbReference type="Pfam" id="PF18552"/>
    </source>
</evidence>
<gene>
    <name evidence="3" type="ORF">DC041_0010701</name>
</gene>
<dbReference type="Proteomes" id="UP000290809">
    <property type="component" value="Unassembled WGS sequence"/>
</dbReference>
<reference evidence="3 4" key="1">
    <citation type="journal article" date="2019" name="PLoS Pathog.">
        <title>Genome sequence of the bovine parasite Schistosoma bovis Tanzania.</title>
        <authorList>
            <person name="Oey H."/>
            <person name="Zakrzewski M."/>
            <person name="Gobert G."/>
            <person name="Gravermann K."/>
            <person name="Stoye J."/>
            <person name="Jones M."/>
            <person name="Mcmanus D."/>
            <person name="Krause L."/>
        </authorList>
    </citation>
    <scope>NUCLEOTIDE SEQUENCE [LARGE SCALE GENOMIC DNA]</scope>
    <source>
        <strain evidence="3 4">TAN1997</strain>
    </source>
</reference>
<feature type="domain" description="PheRS DNA binding" evidence="1">
    <location>
        <begin position="2"/>
        <end position="52"/>
    </location>
</feature>